<dbReference type="OrthoDB" id="5077119at2"/>
<reference evidence="3 4" key="1">
    <citation type="submission" date="2018-01" db="EMBL/GenBank/DDBJ databases">
        <title>Cryobacterium sp. nov., from glaciers in China.</title>
        <authorList>
            <person name="Liu Q."/>
            <person name="Xin Y.-H."/>
        </authorList>
    </citation>
    <scope>NUCLEOTIDE SEQUENCE [LARGE SCALE GENOMIC DNA]</scope>
    <source>
        <strain evidence="3 4">TMB1-8</strain>
    </source>
</reference>
<organism evidence="3 4">
    <name type="scientific">Cryobacterium zongtaii</name>
    <dbReference type="NCBI Taxonomy" id="1259217"/>
    <lineage>
        <taxon>Bacteria</taxon>
        <taxon>Bacillati</taxon>
        <taxon>Actinomycetota</taxon>
        <taxon>Actinomycetes</taxon>
        <taxon>Micrococcales</taxon>
        <taxon>Microbacteriaceae</taxon>
        <taxon>Cryobacterium</taxon>
    </lineage>
</organism>
<name>A0A2S3ZQ82_9MICO</name>
<evidence type="ECO:0000256" key="1">
    <source>
        <dbReference type="SAM" id="MobiDB-lite"/>
    </source>
</evidence>
<feature type="region of interest" description="Disordered" evidence="1">
    <location>
        <begin position="70"/>
        <end position="94"/>
    </location>
</feature>
<accession>A0A2S3ZQ82</accession>
<dbReference type="Proteomes" id="UP000237104">
    <property type="component" value="Unassembled WGS sequence"/>
</dbReference>
<evidence type="ECO:0000313" key="4">
    <source>
        <dbReference type="Proteomes" id="UP000237104"/>
    </source>
</evidence>
<evidence type="ECO:0000313" key="3">
    <source>
        <dbReference type="EMBL" id="POH71067.1"/>
    </source>
</evidence>
<keyword evidence="2" id="KW-1133">Transmembrane helix</keyword>
<dbReference type="AlphaFoldDB" id="A0A2S3ZQ82"/>
<proteinExistence type="predicted"/>
<gene>
    <name evidence="3" type="ORF">C3B59_02230</name>
</gene>
<protein>
    <submittedName>
        <fullName evidence="3">Uncharacterized protein</fullName>
    </submittedName>
</protein>
<evidence type="ECO:0000256" key="2">
    <source>
        <dbReference type="SAM" id="Phobius"/>
    </source>
</evidence>
<dbReference type="RefSeq" id="WP_103429857.1">
    <property type="nucleotide sequence ID" value="NZ_PPXF01000012.1"/>
</dbReference>
<sequence>MPVPVFLPVLSPTGILLPDSAVATHFFAIFSAFVGINTVIYVVLAVAKILPKIYLTDWLGGRNRRSVDRSIYGANPAPGQPAERVRDTAPPHPQ</sequence>
<keyword evidence="2" id="KW-0812">Transmembrane</keyword>
<dbReference type="EMBL" id="PPXF01000012">
    <property type="protein sequence ID" value="POH71067.1"/>
    <property type="molecule type" value="Genomic_DNA"/>
</dbReference>
<comment type="caution">
    <text evidence="3">The sequence shown here is derived from an EMBL/GenBank/DDBJ whole genome shotgun (WGS) entry which is preliminary data.</text>
</comment>
<keyword evidence="2" id="KW-0472">Membrane</keyword>
<feature type="compositionally biased region" description="Basic and acidic residues" evidence="1">
    <location>
        <begin position="83"/>
        <end position="94"/>
    </location>
</feature>
<feature type="transmembrane region" description="Helical" evidence="2">
    <location>
        <begin position="20"/>
        <end position="44"/>
    </location>
</feature>